<comment type="caution">
    <text evidence="1">The sequence shown here is derived from an EMBL/GenBank/DDBJ whole genome shotgun (WGS) entry which is preliminary data.</text>
</comment>
<proteinExistence type="predicted"/>
<protein>
    <submittedName>
        <fullName evidence="1">Uncharacterized protein</fullName>
    </submittedName>
</protein>
<reference evidence="1 2" key="1">
    <citation type="submission" date="2021-06" db="EMBL/GenBank/DDBJ databases">
        <title>Caerostris darwini draft genome.</title>
        <authorList>
            <person name="Kono N."/>
            <person name="Arakawa K."/>
        </authorList>
    </citation>
    <scope>NUCLEOTIDE SEQUENCE [LARGE SCALE GENOMIC DNA]</scope>
</reference>
<dbReference type="AlphaFoldDB" id="A0AAV4NMC4"/>
<dbReference type="EMBL" id="BPLQ01001741">
    <property type="protein sequence ID" value="GIX84881.1"/>
    <property type="molecule type" value="Genomic_DNA"/>
</dbReference>
<organism evidence="1 2">
    <name type="scientific">Caerostris darwini</name>
    <dbReference type="NCBI Taxonomy" id="1538125"/>
    <lineage>
        <taxon>Eukaryota</taxon>
        <taxon>Metazoa</taxon>
        <taxon>Ecdysozoa</taxon>
        <taxon>Arthropoda</taxon>
        <taxon>Chelicerata</taxon>
        <taxon>Arachnida</taxon>
        <taxon>Araneae</taxon>
        <taxon>Araneomorphae</taxon>
        <taxon>Entelegynae</taxon>
        <taxon>Araneoidea</taxon>
        <taxon>Araneidae</taxon>
        <taxon>Caerostris</taxon>
    </lineage>
</organism>
<dbReference type="Proteomes" id="UP001054837">
    <property type="component" value="Unassembled WGS sequence"/>
</dbReference>
<accession>A0AAV4NMC4</accession>
<sequence length="115" mass="13759">MASFVNNTKSLRKSNPHVWESAIPLLREAPKRDSNSRTNRSRHQFSDYPLPTTRVDRFSCKAPYIPKIVLTEQTTSRFRTYFWLCVIWTRRHWATDLLLQLSELYFENPKYFNAC</sequence>
<gene>
    <name evidence="1" type="ORF">CDAR_490871</name>
</gene>
<evidence type="ECO:0000313" key="1">
    <source>
        <dbReference type="EMBL" id="GIX84881.1"/>
    </source>
</evidence>
<name>A0AAV4NMC4_9ARAC</name>
<evidence type="ECO:0000313" key="2">
    <source>
        <dbReference type="Proteomes" id="UP001054837"/>
    </source>
</evidence>
<keyword evidence="2" id="KW-1185">Reference proteome</keyword>